<dbReference type="InterPro" id="IPR013043">
    <property type="entry name" value="DUF1595"/>
</dbReference>
<evidence type="ECO:0000313" key="5">
    <source>
        <dbReference type="EMBL" id="ANO50587.1"/>
    </source>
</evidence>
<dbReference type="AlphaFoldDB" id="A0A193LDJ9"/>
<keyword evidence="6" id="KW-1185">Reference proteome</keyword>
<dbReference type="Pfam" id="PF07627">
    <property type="entry name" value="PSCyt3"/>
    <property type="match status" value="1"/>
</dbReference>
<reference evidence="5 6" key="1">
    <citation type="submission" date="2016-06" db="EMBL/GenBank/DDBJ databases">
        <title>Complete genome sequence of a deep-branching marine Gamma Proteobacterium Woeseia oceani type strain XK5.</title>
        <authorList>
            <person name="Mu D."/>
            <person name="Du Z."/>
        </authorList>
    </citation>
    <scope>NUCLEOTIDE SEQUENCE [LARGE SCALE GENOMIC DNA]</scope>
    <source>
        <strain evidence="5 6">XK5</strain>
    </source>
</reference>
<evidence type="ECO:0000313" key="6">
    <source>
        <dbReference type="Proteomes" id="UP000092695"/>
    </source>
</evidence>
<feature type="domain" description="DUF1592" evidence="3">
    <location>
        <begin position="293"/>
        <end position="421"/>
    </location>
</feature>
<organism evidence="5 6">
    <name type="scientific">Woeseia oceani</name>
    <dbReference type="NCBI Taxonomy" id="1548547"/>
    <lineage>
        <taxon>Bacteria</taxon>
        <taxon>Pseudomonadati</taxon>
        <taxon>Pseudomonadota</taxon>
        <taxon>Gammaproteobacteria</taxon>
        <taxon>Woeseiales</taxon>
        <taxon>Woeseiaceae</taxon>
        <taxon>Woeseia</taxon>
    </lineage>
</organism>
<sequence length="650" mass="70339">MIGCLVQQGVAPDGPVEAGRTLRFVFLRVVSAKNLGQRLSVTIRLFVSGRFATRLSDQGPFEPGGSSMRQYENKTPSGTAEVAVPALADQPRQGALAGWLVMAAATLLTACGGSELAEPESSGTPLRVRLMTGEQFSNTMADIFGADISNAVPAPLPPLTRTDGLLASGAASVGLTSDQAQQLQQAATAIAAKVVDKKHRDFLIPCKPESLTEPDNLCATEFLKETGRLLYRRPLDEMHVSVLADVAADGALQTDDFYAGLAVALEVMLISPEVIFIVESSEPDPDNPGQERLDAFTLASRLSFFLWNSAPDAELLDAAENGELDTEDGLARTVERMLSSSRLEDGLRAFFDDMMEFDDFASLAKDPVVYPTVTGATLADAREQTLRTVIDHVLIRDLDYRDLFTTRNTFMSMNLAAIYGVPTNNGWVPYEFPEDSKRAGLLTQVSFLAAHSHSVRSSPTLRGKALRELFLCQVVPPPPPDVDFSLLEDAGDVATARERIDIHTTNPSCAGCHLITDPIGLALENFDGAGNYREKENNVVIDTTGVLDGVNYGDPDGLAVALRDHEKLPTCLVNRAYAYGTGGPVDMRSDREVLEFFEARFVEQGYKVKDLLRDIATSQVFKQVRPGNRSEAVVASASSIVQSHLARTPN</sequence>
<dbReference type="InterPro" id="IPR011478">
    <property type="entry name" value="DUF1585"/>
</dbReference>
<dbReference type="Pfam" id="PF07637">
    <property type="entry name" value="PSD5"/>
    <property type="match status" value="1"/>
</dbReference>
<proteinExistence type="predicted"/>
<dbReference type="STRING" id="1548547.BA177_04600"/>
<feature type="domain" description="DUF1588" evidence="2">
    <location>
        <begin position="438"/>
        <end position="536"/>
    </location>
</feature>
<accession>A0A193LDJ9</accession>
<dbReference type="EMBL" id="CP016268">
    <property type="protein sequence ID" value="ANO50587.1"/>
    <property type="molecule type" value="Genomic_DNA"/>
</dbReference>
<dbReference type="Pfam" id="PF07631">
    <property type="entry name" value="PSD4"/>
    <property type="match status" value="1"/>
</dbReference>
<dbReference type="KEGG" id="woc:BA177_04600"/>
<evidence type="ECO:0000259" key="3">
    <source>
        <dbReference type="Pfam" id="PF07631"/>
    </source>
</evidence>
<evidence type="ECO:0000259" key="1">
    <source>
        <dbReference type="Pfam" id="PF07624"/>
    </source>
</evidence>
<evidence type="ECO:0008006" key="7">
    <source>
        <dbReference type="Google" id="ProtNLM"/>
    </source>
</evidence>
<dbReference type="Pfam" id="PF07624">
    <property type="entry name" value="PSD2"/>
    <property type="match status" value="1"/>
</dbReference>
<protein>
    <recommendedName>
        <fullName evidence="7">DUF1592 domain-containing protein</fullName>
    </recommendedName>
</protein>
<dbReference type="InterPro" id="IPR013039">
    <property type="entry name" value="DUF1588"/>
</dbReference>
<gene>
    <name evidence="5" type="ORF">BA177_04600</name>
</gene>
<dbReference type="InterPro" id="IPR013042">
    <property type="entry name" value="DUF1592"/>
</dbReference>
<evidence type="ECO:0000259" key="2">
    <source>
        <dbReference type="Pfam" id="PF07627"/>
    </source>
</evidence>
<feature type="domain" description="DUF1585" evidence="1">
    <location>
        <begin position="548"/>
        <end position="621"/>
    </location>
</feature>
<dbReference type="Proteomes" id="UP000092695">
    <property type="component" value="Chromosome"/>
</dbReference>
<name>A0A193LDJ9_9GAMM</name>
<evidence type="ECO:0000259" key="4">
    <source>
        <dbReference type="Pfam" id="PF07637"/>
    </source>
</evidence>
<feature type="domain" description="DUF1595" evidence="4">
    <location>
        <begin position="218"/>
        <end position="279"/>
    </location>
</feature>